<dbReference type="AlphaFoldDB" id="A0ABD2Q1L4"/>
<evidence type="ECO:0000256" key="1">
    <source>
        <dbReference type="SAM" id="MobiDB-lite"/>
    </source>
</evidence>
<gene>
    <name evidence="2" type="ORF">Ciccas_007878</name>
</gene>
<feature type="compositionally biased region" description="Basic and acidic residues" evidence="1">
    <location>
        <begin position="471"/>
        <end position="491"/>
    </location>
</feature>
<reference evidence="2 3" key="1">
    <citation type="submission" date="2024-11" db="EMBL/GenBank/DDBJ databases">
        <title>Adaptive evolution of stress response genes in parasites aligns with host niche diversity.</title>
        <authorList>
            <person name="Hahn C."/>
            <person name="Resl P."/>
        </authorList>
    </citation>
    <scope>NUCLEOTIDE SEQUENCE [LARGE SCALE GENOMIC DNA]</scope>
    <source>
        <strain evidence="2">EGGRZ-B1_66</strain>
        <tissue evidence="2">Body</tissue>
    </source>
</reference>
<feature type="region of interest" description="Disordered" evidence="1">
    <location>
        <begin position="176"/>
        <end position="232"/>
    </location>
</feature>
<sequence>MSSSLNQGPGPKEGTLEPEVQDESGLGDGKLGAADSAPGCLDMYDTGDYDRNINSAIEDRTRPTSPLLFALCQEKILTEKRLLINNKMQLFTDTFNDLECEFKYLGQLQAKCGQSSDASAQKNLEDDSLVQLVQLEADSFQAITDNFRQFTKKLRANLYNLERQEDKIMERIHRMNNKEDHQKTGHEVTEIQTDRDKRGPSPVASTAKRPLPVAISPRESKTKTSTPQPSTTLSLKSCEEQYLTEKGKLMKNQMKLFTVMLDELERDFKELGTYQSRCGHSPASMNLGDDAIMELVQLKVNSFETIKDNFNSFTKNLLTNLHQLEVQERQIMERIKFLNNKQHESKEEHQQTGHEVTEIPTEPKSMPETNVASSSNTSTHTAKKGQPAKQESIPVASSSNRPSETEKKRSAAKEEPIPVASSSTEPAESEKRPSTDKEQPISVASSSNRLTESEKKRSIAKEEPIPVARPAETEKRRSTDKEESIPSDKPAEPVGSSPETKKKEISGQLSPVYYVAKVQLLKPGEMEETPRGVVQLRLNPTGQKPDKSSIELRAFVKLSKSIDQNKNNSRMFEQVFHSVSPGDLLRLPLTPILRQIPVTER</sequence>
<feature type="compositionally biased region" description="Polar residues" evidence="1">
    <location>
        <begin position="367"/>
        <end position="380"/>
    </location>
</feature>
<organism evidence="2 3">
    <name type="scientific">Cichlidogyrus casuarinus</name>
    <dbReference type="NCBI Taxonomy" id="1844966"/>
    <lineage>
        <taxon>Eukaryota</taxon>
        <taxon>Metazoa</taxon>
        <taxon>Spiralia</taxon>
        <taxon>Lophotrochozoa</taxon>
        <taxon>Platyhelminthes</taxon>
        <taxon>Monogenea</taxon>
        <taxon>Monopisthocotylea</taxon>
        <taxon>Dactylogyridea</taxon>
        <taxon>Ancyrocephalidae</taxon>
        <taxon>Cichlidogyrus</taxon>
    </lineage>
</organism>
<protein>
    <submittedName>
        <fullName evidence="2">Uncharacterized protein</fullName>
    </submittedName>
</protein>
<feature type="compositionally biased region" description="Basic and acidic residues" evidence="1">
    <location>
        <begin position="428"/>
        <end position="439"/>
    </location>
</feature>
<evidence type="ECO:0000313" key="3">
    <source>
        <dbReference type="Proteomes" id="UP001626550"/>
    </source>
</evidence>
<feature type="compositionally biased region" description="Basic and acidic residues" evidence="1">
    <location>
        <begin position="342"/>
        <end position="357"/>
    </location>
</feature>
<feature type="region of interest" description="Disordered" evidence="1">
    <location>
        <begin position="1"/>
        <end position="32"/>
    </location>
</feature>
<keyword evidence="3" id="KW-1185">Reference proteome</keyword>
<proteinExistence type="predicted"/>
<evidence type="ECO:0000313" key="2">
    <source>
        <dbReference type="EMBL" id="KAL3313520.1"/>
    </source>
</evidence>
<feature type="region of interest" description="Disordered" evidence="1">
    <location>
        <begin position="342"/>
        <end position="508"/>
    </location>
</feature>
<dbReference type="Proteomes" id="UP001626550">
    <property type="component" value="Unassembled WGS sequence"/>
</dbReference>
<dbReference type="EMBL" id="JBJKFK010001280">
    <property type="protein sequence ID" value="KAL3313520.1"/>
    <property type="molecule type" value="Genomic_DNA"/>
</dbReference>
<comment type="caution">
    <text evidence="2">The sequence shown here is derived from an EMBL/GenBank/DDBJ whole genome shotgun (WGS) entry which is preliminary data.</text>
</comment>
<accession>A0ABD2Q1L4</accession>
<feature type="compositionally biased region" description="Basic and acidic residues" evidence="1">
    <location>
        <begin position="176"/>
        <end position="199"/>
    </location>
</feature>
<name>A0ABD2Q1L4_9PLAT</name>
<feature type="compositionally biased region" description="Low complexity" evidence="1">
    <location>
        <begin position="223"/>
        <end position="232"/>
    </location>
</feature>
<feature type="compositionally biased region" description="Basic and acidic residues" evidence="1">
    <location>
        <begin position="451"/>
        <end position="464"/>
    </location>
</feature>
<feature type="compositionally biased region" description="Basic and acidic residues" evidence="1">
    <location>
        <begin position="403"/>
        <end position="416"/>
    </location>
</feature>